<reference evidence="1 2" key="1">
    <citation type="submission" date="2008-08" db="EMBL/GenBank/DDBJ databases">
        <title>Draft genome sequence of Ruminococcus lactaris ATCC 29176.</title>
        <authorList>
            <person name="Sudarsanam P."/>
            <person name="Ley R."/>
            <person name="Guruge J."/>
            <person name="Turnbaugh P.J."/>
            <person name="Mahowald M."/>
            <person name="Liep D."/>
            <person name="Gordon J."/>
        </authorList>
    </citation>
    <scope>NUCLEOTIDE SEQUENCE [LARGE SCALE GENOMIC DNA]</scope>
    <source>
        <strain evidence="1 2">ATCC 29176</strain>
    </source>
</reference>
<proteinExistence type="predicted"/>
<dbReference type="Proteomes" id="UP000003254">
    <property type="component" value="Unassembled WGS sequence"/>
</dbReference>
<dbReference type="AlphaFoldDB" id="B5CNW9"/>
<name>B5CNW9_9FIRM</name>
<evidence type="ECO:0000313" key="2">
    <source>
        <dbReference type="Proteomes" id="UP000003254"/>
    </source>
</evidence>
<keyword evidence="2" id="KW-1185">Reference proteome</keyword>
<accession>B5CNW9</accession>
<dbReference type="HOGENOM" id="CLU_3296032_0_0_9"/>
<dbReference type="EMBL" id="ABOU02000032">
    <property type="protein sequence ID" value="EDY32875.1"/>
    <property type="molecule type" value="Genomic_DNA"/>
</dbReference>
<protein>
    <submittedName>
        <fullName evidence="1">Uncharacterized protein</fullName>
    </submittedName>
</protein>
<organism evidence="1 2">
    <name type="scientific">[Ruminococcus] lactaris ATCC 29176</name>
    <dbReference type="NCBI Taxonomy" id="471875"/>
    <lineage>
        <taxon>Bacteria</taxon>
        <taxon>Bacillati</taxon>
        <taxon>Bacillota</taxon>
        <taxon>Clostridia</taxon>
        <taxon>Lachnospirales</taxon>
        <taxon>Lachnospiraceae</taxon>
        <taxon>Mediterraneibacter</taxon>
    </lineage>
</organism>
<sequence length="40" mass="4991">MLESYVRKGFFALDKKERQDGRDIMWYIWLHPGFTIVWKE</sequence>
<gene>
    <name evidence="1" type="ORF">RUMLAC_01160</name>
</gene>
<reference evidence="1 2" key="2">
    <citation type="submission" date="2008-08" db="EMBL/GenBank/DDBJ databases">
        <authorList>
            <person name="Fulton L."/>
            <person name="Clifton S."/>
            <person name="Fulton B."/>
            <person name="Xu J."/>
            <person name="Minx P."/>
            <person name="Pepin K.H."/>
            <person name="Johnson M."/>
            <person name="Bhonagiri V."/>
            <person name="Nash W.E."/>
            <person name="Mardis E.R."/>
            <person name="Wilson R.K."/>
        </authorList>
    </citation>
    <scope>NUCLEOTIDE SEQUENCE [LARGE SCALE GENOMIC DNA]</scope>
    <source>
        <strain evidence="1 2">ATCC 29176</strain>
    </source>
</reference>
<evidence type="ECO:0000313" key="1">
    <source>
        <dbReference type="EMBL" id="EDY32875.1"/>
    </source>
</evidence>
<comment type="caution">
    <text evidence="1">The sequence shown here is derived from an EMBL/GenBank/DDBJ whole genome shotgun (WGS) entry which is preliminary data.</text>
</comment>